<accession>A0A645EJG6</accession>
<gene>
    <name evidence="1" type="ORF">SDC9_148679</name>
</gene>
<reference evidence="1" key="1">
    <citation type="submission" date="2019-08" db="EMBL/GenBank/DDBJ databases">
        <authorList>
            <person name="Kucharzyk K."/>
            <person name="Murdoch R.W."/>
            <person name="Higgins S."/>
            <person name="Loffler F."/>
        </authorList>
    </citation>
    <scope>NUCLEOTIDE SEQUENCE</scope>
</reference>
<comment type="caution">
    <text evidence="1">The sequence shown here is derived from an EMBL/GenBank/DDBJ whole genome shotgun (WGS) entry which is preliminary data.</text>
</comment>
<protein>
    <submittedName>
        <fullName evidence="1">Uncharacterized protein</fullName>
    </submittedName>
</protein>
<dbReference type="AlphaFoldDB" id="A0A645EJG6"/>
<dbReference type="EMBL" id="VSSQ01047471">
    <property type="protein sequence ID" value="MPN01470.1"/>
    <property type="molecule type" value="Genomic_DNA"/>
</dbReference>
<organism evidence="1">
    <name type="scientific">bioreactor metagenome</name>
    <dbReference type="NCBI Taxonomy" id="1076179"/>
    <lineage>
        <taxon>unclassified sequences</taxon>
        <taxon>metagenomes</taxon>
        <taxon>ecological metagenomes</taxon>
    </lineage>
</organism>
<name>A0A645EJG6_9ZZZZ</name>
<sequence>MGIRGAFPHDVAIAGVRVQDDEGHHLFHIVEAGDSAGSGAGLVQGGQQHRREDCDDRNYNQEFNQGKILFHPCSLSFRP</sequence>
<proteinExistence type="predicted"/>
<evidence type="ECO:0000313" key="1">
    <source>
        <dbReference type="EMBL" id="MPN01470.1"/>
    </source>
</evidence>